<evidence type="ECO:0000313" key="2">
    <source>
        <dbReference type="Proteomes" id="UP000012313"/>
    </source>
</evidence>
<dbReference type="InterPro" id="IPR036388">
    <property type="entry name" value="WH-like_DNA-bd_sf"/>
</dbReference>
<gene>
    <name evidence="1" type="ORF">LEP1GSC060_3525</name>
</gene>
<dbReference type="STRING" id="1218598.LEP1GSC060_3525"/>
<comment type="caution">
    <text evidence="1">The sequence shown here is derived from an EMBL/GenBank/DDBJ whole genome shotgun (WGS) entry which is preliminary data.</text>
</comment>
<organism evidence="1 2">
    <name type="scientific">Leptospira weilii serovar Ranarum str. ICFT</name>
    <dbReference type="NCBI Taxonomy" id="1218598"/>
    <lineage>
        <taxon>Bacteria</taxon>
        <taxon>Pseudomonadati</taxon>
        <taxon>Spirochaetota</taxon>
        <taxon>Spirochaetia</taxon>
        <taxon>Leptospirales</taxon>
        <taxon>Leptospiraceae</taxon>
        <taxon>Leptospira</taxon>
    </lineage>
</organism>
<dbReference type="Gene3D" id="1.10.10.10">
    <property type="entry name" value="Winged helix-like DNA-binding domain superfamily/Winged helix DNA-binding domain"/>
    <property type="match status" value="1"/>
</dbReference>
<evidence type="ECO:0000313" key="1">
    <source>
        <dbReference type="EMBL" id="EMY77951.1"/>
    </source>
</evidence>
<sequence length="106" mass="12462">MTTIKRYSEAFKRKVIQEIEFGKYSQNQAMKYYGICGSVTIRGWLKKYGKNHLMSKVVRVELEDEINQLKESKKRIRELEKTPSISSATIENILYKSLIKVAEREI</sequence>
<name>N1WCF4_9LEPT</name>
<dbReference type="EMBL" id="AOHC02000028">
    <property type="protein sequence ID" value="EMY77951.1"/>
    <property type="molecule type" value="Genomic_DNA"/>
</dbReference>
<dbReference type="RefSeq" id="WP_003001514.1">
    <property type="nucleotide sequence ID" value="NZ_AOHC02000028.1"/>
</dbReference>
<dbReference type="InterPro" id="IPR009057">
    <property type="entry name" value="Homeodomain-like_sf"/>
</dbReference>
<dbReference type="Proteomes" id="UP000012313">
    <property type="component" value="Unassembled WGS sequence"/>
</dbReference>
<dbReference type="AlphaFoldDB" id="N1WCF4"/>
<reference evidence="1" key="1">
    <citation type="submission" date="2013-03" db="EMBL/GenBank/DDBJ databases">
        <authorList>
            <person name="Harkins D.M."/>
            <person name="Durkin A.S."/>
            <person name="Brinkac L.M."/>
            <person name="Haft D.H."/>
            <person name="Selengut J.D."/>
            <person name="Sanka R."/>
            <person name="DePew J."/>
            <person name="Purushe J."/>
            <person name="Hartskeerl R.A."/>
            <person name="Ahmed A."/>
            <person name="van der Linden H."/>
            <person name="Goris M.G.A."/>
            <person name="Vinetz J.M."/>
            <person name="Sutton G.G."/>
            <person name="Nierman W.C."/>
            <person name="Fouts D.E."/>
        </authorList>
    </citation>
    <scope>NUCLEOTIDE SEQUENCE [LARGE SCALE GENOMIC DNA]</scope>
    <source>
        <strain evidence="1">ICFT</strain>
    </source>
</reference>
<keyword evidence="2" id="KW-1185">Reference proteome</keyword>
<accession>N1WCF4</accession>
<protein>
    <submittedName>
        <fullName evidence="1">Transposase</fullName>
    </submittedName>
</protein>
<dbReference type="SUPFAM" id="SSF46689">
    <property type="entry name" value="Homeodomain-like"/>
    <property type="match status" value="1"/>
</dbReference>
<proteinExistence type="predicted"/>